<dbReference type="PIRSF" id="PIRSF000126">
    <property type="entry name" value="11-beta-HSD1"/>
    <property type="match status" value="1"/>
</dbReference>
<dbReference type="GO" id="GO:0016020">
    <property type="term" value="C:membrane"/>
    <property type="evidence" value="ECO:0007669"/>
    <property type="project" value="TreeGrafter"/>
</dbReference>
<accession>A0AAU7CFD4</accession>
<reference evidence="4" key="1">
    <citation type="submission" date="2024-05" db="EMBL/GenBank/DDBJ databases">
        <title>Planctomycetes of the genus Singulisphaera possess chitinolytic capabilities.</title>
        <authorList>
            <person name="Ivanova A."/>
        </authorList>
    </citation>
    <scope>NUCLEOTIDE SEQUENCE</scope>
    <source>
        <strain evidence="4">Ch08T</strain>
    </source>
</reference>
<protein>
    <submittedName>
        <fullName evidence="4">SDR family oxidoreductase</fullName>
        <ecNumber evidence="4">1.-.-.-</ecNumber>
    </submittedName>
</protein>
<dbReference type="InterPro" id="IPR036291">
    <property type="entry name" value="NAD(P)-bd_dom_sf"/>
</dbReference>
<dbReference type="Gene3D" id="3.40.50.720">
    <property type="entry name" value="NAD(P)-binding Rossmann-like Domain"/>
    <property type="match status" value="1"/>
</dbReference>
<name>A0AAU7CFD4_9BACT</name>
<dbReference type="PRINTS" id="PR00081">
    <property type="entry name" value="GDHRDH"/>
</dbReference>
<dbReference type="SUPFAM" id="SSF51735">
    <property type="entry name" value="NAD(P)-binding Rossmann-fold domains"/>
    <property type="match status" value="1"/>
</dbReference>
<evidence type="ECO:0000256" key="1">
    <source>
        <dbReference type="ARBA" id="ARBA00006484"/>
    </source>
</evidence>
<evidence type="ECO:0000256" key="3">
    <source>
        <dbReference type="RuleBase" id="RU000363"/>
    </source>
</evidence>
<dbReference type="InterPro" id="IPR020904">
    <property type="entry name" value="Sc_DH/Rdtase_CS"/>
</dbReference>
<gene>
    <name evidence="4" type="ORF">V5E97_36225</name>
</gene>
<organism evidence="4">
    <name type="scientific">Singulisphaera sp. Ch08</name>
    <dbReference type="NCBI Taxonomy" id="3120278"/>
    <lineage>
        <taxon>Bacteria</taxon>
        <taxon>Pseudomonadati</taxon>
        <taxon>Planctomycetota</taxon>
        <taxon>Planctomycetia</taxon>
        <taxon>Isosphaerales</taxon>
        <taxon>Isosphaeraceae</taxon>
        <taxon>Singulisphaera</taxon>
    </lineage>
</organism>
<dbReference type="PANTHER" id="PTHR44196:SF1">
    <property type="entry name" value="DEHYDROGENASE_REDUCTASE SDR FAMILY MEMBER 7B"/>
    <property type="match status" value="1"/>
</dbReference>
<evidence type="ECO:0000256" key="2">
    <source>
        <dbReference type="ARBA" id="ARBA00023002"/>
    </source>
</evidence>
<proteinExistence type="inferred from homology"/>
<dbReference type="EMBL" id="CP155447">
    <property type="protein sequence ID" value="XBH03714.1"/>
    <property type="molecule type" value="Genomic_DNA"/>
</dbReference>
<dbReference type="PRINTS" id="PR00080">
    <property type="entry name" value="SDRFAMILY"/>
</dbReference>
<dbReference type="PANTHER" id="PTHR44196">
    <property type="entry name" value="DEHYDROGENASE/REDUCTASE SDR FAMILY MEMBER 7B"/>
    <property type="match status" value="1"/>
</dbReference>
<dbReference type="GO" id="GO:0016491">
    <property type="term" value="F:oxidoreductase activity"/>
    <property type="evidence" value="ECO:0007669"/>
    <property type="project" value="UniProtKB-KW"/>
</dbReference>
<dbReference type="PROSITE" id="PS00061">
    <property type="entry name" value="ADH_SHORT"/>
    <property type="match status" value="1"/>
</dbReference>
<dbReference type="Pfam" id="PF00106">
    <property type="entry name" value="adh_short"/>
    <property type="match status" value="1"/>
</dbReference>
<keyword evidence="2 4" id="KW-0560">Oxidoreductase</keyword>
<dbReference type="InterPro" id="IPR002347">
    <property type="entry name" value="SDR_fam"/>
</dbReference>
<dbReference type="EC" id="1.-.-.-" evidence="4"/>
<evidence type="ECO:0000313" key="4">
    <source>
        <dbReference type="EMBL" id="XBH03714.1"/>
    </source>
</evidence>
<dbReference type="RefSeq" id="WP_406696452.1">
    <property type="nucleotide sequence ID" value="NZ_CP155447.1"/>
</dbReference>
<comment type="similarity">
    <text evidence="1 3">Belongs to the short-chain dehydrogenases/reductases (SDR) family.</text>
</comment>
<sequence length="269" mass="29510">MPSYALVTGASSGLGRELVRQLVLDRGMTVLATARRLDRLESLAQELPPGQVEILAGDLADPGFRDRLWERAEQFPGGVDLLVNNAGLGHYHEFADQDPKIIRQIIEVNLLALIDLTQKGVRSMRARGTGQILEISSVLGSIGLPYSAAYVASKHAVNGLVKSLRYELRGTGVRVWAACPGQTESEFFQVALGEGESRGPLPKGTSTEKVVRAIVRGIDRRKAFLIPSAAAWWTVTLAHWLPGPFDWLMARWSPRFFGAQIERARSGTR</sequence>
<dbReference type="AlphaFoldDB" id="A0AAU7CFD4"/>